<accession>A0A6I6F5X9</accession>
<dbReference type="InterPro" id="IPR028082">
    <property type="entry name" value="Peripla_BP_I"/>
</dbReference>
<dbReference type="SUPFAM" id="SSF53822">
    <property type="entry name" value="Periplasmic binding protein-like I"/>
    <property type="match status" value="1"/>
</dbReference>
<keyword evidence="2" id="KW-1185">Reference proteome</keyword>
<evidence type="ECO:0000313" key="2">
    <source>
        <dbReference type="Proteomes" id="UP000422572"/>
    </source>
</evidence>
<dbReference type="Gene3D" id="3.40.50.2300">
    <property type="match status" value="1"/>
</dbReference>
<evidence type="ECO:0008006" key="3">
    <source>
        <dbReference type="Google" id="ProtNLM"/>
    </source>
</evidence>
<dbReference type="Proteomes" id="UP000422572">
    <property type="component" value="Chromosome"/>
</dbReference>
<gene>
    <name evidence="1" type="ORF">EIZ62_15330</name>
</gene>
<organism evidence="1 2">
    <name type="scientific">Streptomyces ficellus</name>
    <dbReference type="NCBI Taxonomy" id="1977088"/>
    <lineage>
        <taxon>Bacteria</taxon>
        <taxon>Bacillati</taxon>
        <taxon>Actinomycetota</taxon>
        <taxon>Actinomycetes</taxon>
        <taxon>Kitasatosporales</taxon>
        <taxon>Streptomycetaceae</taxon>
        <taxon>Streptomyces</taxon>
    </lineage>
</organism>
<dbReference type="RefSeq" id="WP_156693208.1">
    <property type="nucleotide sequence ID" value="NZ_CP034279.1"/>
</dbReference>
<dbReference type="KEGG" id="sfic:EIZ62_15330"/>
<evidence type="ECO:0000313" key="1">
    <source>
        <dbReference type="EMBL" id="QGV79463.1"/>
    </source>
</evidence>
<proteinExistence type="predicted"/>
<sequence length="295" mass="29204">MRGQPVVAVVAPLTGPRAAWGAVLLDQVERARAEGPGVTEWHVHDETPGTPAAVAAGGYAAVVGHSDRGAAREAAPAYREAGVPCLLPFVRAGDGAGVGAGDGTLSWAPDEVSFARTVAEGAAALGAGALAVVHDADEAWAGLAHRVHAEATAAGLDTGPGTGPAGALVVLAAQDRVARFLPAPGAAGPVLVPVDCGVPAFASLTAAARGRAVWAVHPQTCAVRRARTAVTALTEALRDGPALRGAALSAAVRARSGSLLTASCSGVLGDGWRVSRVPAVCPARAVPSRGAPTRC</sequence>
<dbReference type="OrthoDB" id="9806452at2"/>
<dbReference type="EMBL" id="CP034279">
    <property type="protein sequence ID" value="QGV79463.1"/>
    <property type="molecule type" value="Genomic_DNA"/>
</dbReference>
<dbReference type="AlphaFoldDB" id="A0A6I6F5X9"/>
<reference evidence="1 2" key="1">
    <citation type="submission" date="2018-12" db="EMBL/GenBank/DDBJ databases">
        <title>Complete genome sequence of Streptomyces ficellus NRRL8067, the producer of ficellomycin, feldamycin and nojirimycin.</title>
        <authorList>
            <person name="Zhang H."/>
            <person name="Yue R."/>
            <person name="Liu Y."/>
            <person name="Li M."/>
            <person name="Mu H."/>
            <person name="Zhang J."/>
        </authorList>
    </citation>
    <scope>NUCLEOTIDE SEQUENCE [LARGE SCALE GENOMIC DNA]</scope>
    <source>
        <strain evidence="1 2">NRRL 8067</strain>
    </source>
</reference>
<protein>
    <recommendedName>
        <fullName evidence="3">Leucine-binding protein domain-containing protein</fullName>
    </recommendedName>
</protein>
<name>A0A6I6F5X9_9ACTN</name>